<evidence type="ECO:0000313" key="1">
    <source>
        <dbReference type="EMBL" id="OWM35906.1"/>
    </source>
</evidence>
<reference evidence="2" key="1">
    <citation type="submission" date="2016-02" db="EMBL/GenBank/DDBJ databases">
        <title>Genomic analyses of a collection of pathogenic Corynebacterium diphtheriae.</title>
        <authorList>
            <person name="Sangal V."/>
            <person name="Titov L."/>
        </authorList>
    </citation>
    <scope>NUCLEOTIDE SEQUENCE [LARGE SCALE GENOMIC DNA]</scope>
    <source>
        <strain evidence="2">1438</strain>
    </source>
</reference>
<comment type="caution">
    <text evidence="1">The sequence shown here is derived from an EMBL/GenBank/DDBJ whole genome shotgun (WGS) entry which is preliminary data.</text>
</comment>
<gene>
    <name evidence="1" type="ORF">AY602_09665</name>
</gene>
<dbReference type="Proteomes" id="UP000197692">
    <property type="component" value="Unassembled WGS sequence"/>
</dbReference>
<evidence type="ECO:0000313" key="2">
    <source>
        <dbReference type="Proteomes" id="UP000197692"/>
    </source>
</evidence>
<proteinExistence type="predicted"/>
<dbReference type="AlphaFoldDB" id="A0A854NJZ4"/>
<dbReference type="EMBL" id="LSZF01000003">
    <property type="protein sequence ID" value="OWM35906.1"/>
    <property type="molecule type" value="Genomic_DNA"/>
</dbReference>
<name>A0A854NJZ4_CORDP</name>
<organism evidence="1 2">
    <name type="scientific">Corynebacterium diphtheriae bv. mitis</name>
    <dbReference type="NCBI Taxonomy" id="1806053"/>
    <lineage>
        <taxon>Bacteria</taxon>
        <taxon>Bacillati</taxon>
        <taxon>Actinomycetota</taxon>
        <taxon>Actinomycetes</taxon>
        <taxon>Mycobacteriales</taxon>
        <taxon>Corynebacteriaceae</taxon>
        <taxon>Corynebacterium</taxon>
    </lineage>
</organism>
<sequence>MTTQITAEDVEAYLGTRENSPTMSDTVDAAVDLVESWKSTPQEKWPPRWRRGCIMLAARMDRRRNSPAGVDTMGEIGVVYVSRKDPDIAQLLEIGDFSKPIAR</sequence>
<dbReference type="RefSeq" id="WP_003852555.1">
    <property type="nucleotide sequence ID" value="NZ_LSZF01000003.1"/>
</dbReference>
<dbReference type="SMR" id="A0A854NJZ4"/>
<accession>A0A854NJZ4</accession>
<protein>
    <submittedName>
        <fullName evidence="1">Uncharacterized protein</fullName>
    </submittedName>
</protein>